<evidence type="ECO:0000256" key="2">
    <source>
        <dbReference type="ARBA" id="ARBA00022840"/>
    </source>
</evidence>
<dbReference type="FunFam" id="3.40.50.300:FF:001025">
    <property type="entry name" value="ATPase family, AAA domain-containing 2B"/>
    <property type="match status" value="1"/>
</dbReference>
<dbReference type="InterPro" id="IPR003959">
    <property type="entry name" value="ATPase_AAA_core"/>
</dbReference>
<dbReference type="Proteomes" id="UP001196413">
    <property type="component" value="Unassembled WGS sequence"/>
</dbReference>
<dbReference type="EMBL" id="JAHQIW010004072">
    <property type="protein sequence ID" value="KAJ1360996.1"/>
    <property type="molecule type" value="Genomic_DNA"/>
</dbReference>
<evidence type="ECO:0000259" key="5">
    <source>
        <dbReference type="SMART" id="SM00382"/>
    </source>
</evidence>
<dbReference type="InterPro" id="IPR003593">
    <property type="entry name" value="AAA+_ATPase"/>
</dbReference>
<comment type="caution">
    <text evidence="6">The sequence shown here is derived from an EMBL/GenBank/DDBJ whole genome shotgun (WGS) entry which is preliminary data.</text>
</comment>
<dbReference type="PANTHER" id="PTHR23074:SF72">
    <property type="entry name" value="VACUOLAR PROTEIN SORTING-ASSOCIATED PROTEIN 4B"/>
    <property type="match status" value="1"/>
</dbReference>
<evidence type="ECO:0000256" key="1">
    <source>
        <dbReference type="ARBA" id="ARBA00022741"/>
    </source>
</evidence>
<dbReference type="Gene3D" id="1.10.8.60">
    <property type="match status" value="1"/>
</dbReference>
<accession>A0AAD5N2Y1</accession>
<reference evidence="6" key="1">
    <citation type="submission" date="2021-06" db="EMBL/GenBank/DDBJ databases">
        <title>Parelaphostrongylus tenuis whole genome reference sequence.</title>
        <authorList>
            <person name="Garwood T.J."/>
            <person name="Larsen P.A."/>
            <person name="Fountain-Jones N.M."/>
            <person name="Garbe J.R."/>
            <person name="Macchietto M.G."/>
            <person name="Kania S.A."/>
            <person name="Gerhold R.W."/>
            <person name="Richards J.E."/>
            <person name="Wolf T.M."/>
        </authorList>
    </citation>
    <scope>NUCLEOTIDE SEQUENCE</scope>
    <source>
        <strain evidence="6">MNPRO001-30</strain>
        <tissue evidence="6">Meninges</tissue>
    </source>
</reference>
<dbReference type="SMART" id="SM00382">
    <property type="entry name" value="AAA"/>
    <property type="match status" value="1"/>
</dbReference>
<gene>
    <name evidence="6" type="primary">KATNAL2</name>
    <name evidence="6" type="ORF">KIN20_020138</name>
</gene>
<dbReference type="InterPro" id="IPR050304">
    <property type="entry name" value="MT-severing_AAA_ATPase"/>
</dbReference>
<dbReference type="AlphaFoldDB" id="A0AAD5N2Y1"/>
<dbReference type="InterPro" id="IPR027417">
    <property type="entry name" value="P-loop_NTPase"/>
</dbReference>
<feature type="domain" description="AAA+ ATPase" evidence="5">
    <location>
        <begin position="197"/>
        <end position="332"/>
    </location>
</feature>
<dbReference type="PROSITE" id="PS00674">
    <property type="entry name" value="AAA"/>
    <property type="match status" value="1"/>
</dbReference>
<dbReference type="SUPFAM" id="SSF52540">
    <property type="entry name" value="P-loop containing nucleoside triphosphate hydrolases"/>
    <property type="match status" value="1"/>
</dbReference>
<name>A0AAD5N2Y1_PARTN</name>
<sequence length="431" mass="49564">MFSTHISVYNYDEAIDWLRRFSLLLGRTASRGKYVSREEISRLILSLDCFTESLQQRGILQSQISSLKMARELLDASLRHGKATSFVALPYEEDITIHNCPLTNELLSSHSNLTIDDDDDREVTYSIGSREPKLDESLDSFSNSRRQVIESTIVRRVDEFPTFSDIVGIEEAKRALVEALVDPIQYPDWFKNSDLKPWKTVLLYGPPGTGKSVLSQAVAREINSLLYRVSSSDLISTWSGQSERLIRELFDHATTQKRTAIIFIDEVDSLCRTRCASEDDANRRVKTELLVQIQRLQVTSNVVLVCATNCPWDLDPAFLRRFEKKIYVGLPDRGSRVAMLRRRLQTTTLDESVSMEWIAEATNGFSGDDIRRFATELAYTQFRYFKENQRCNFESDARRPLSRQDVESVLASFSKSVDNQQLDRFEQYRNI</sequence>
<dbReference type="InterPro" id="IPR003960">
    <property type="entry name" value="ATPase_AAA_CS"/>
</dbReference>
<dbReference type="GO" id="GO:0016887">
    <property type="term" value="F:ATP hydrolysis activity"/>
    <property type="evidence" value="ECO:0007669"/>
    <property type="project" value="InterPro"/>
</dbReference>
<keyword evidence="2 4" id="KW-0067">ATP-binding</keyword>
<dbReference type="GO" id="GO:0016197">
    <property type="term" value="P:endosomal transport"/>
    <property type="evidence" value="ECO:0007669"/>
    <property type="project" value="TreeGrafter"/>
</dbReference>
<proteinExistence type="inferred from homology"/>
<evidence type="ECO:0000313" key="7">
    <source>
        <dbReference type="Proteomes" id="UP001196413"/>
    </source>
</evidence>
<keyword evidence="7" id="KW-1185">Reference proteome</keyword>
<protein>
    <submittedName>
        <fullName evidence="6">Katanin p60 ATPase-containing subunit A-like 2</fullName>
    </submittedName>
</protein>
<evidence type="ECO:0000256" key="3">
    <source>
        <dbReference type="ARBA" id="ARBA00023054"/>
    </source>
</evidence>
<dbReference type="Gene3D" id="3.40.50.300">
    <property type="entry name" value="P-loop containing nucleotide triphosphate hydrolases"/>
    <property type="match status" value="1"/>
</dbReference>
<keyword evidence="3" id="KW-0175">Coiled coil</keyword>
<comment type="similarity">
    <text evidence="4">Belongs to the AAA ATPase family.</text>
</comment>
<dbReference type="PANTHER" id="PTHR23074">
    <property type="entry name" value="AAA DOMAIN-CONTAINING"/>
    <property type="match status" value="1"/>
</dbReference>
<dbReference type="Pfam" id="PF00004">
    <property type="entry name" value="AAA"/>
    <property type="match status" value="1"/>
</dbReference>
<dbReference type="GO" id="GO:0007033">
    <property type="term" value="P:vacuole organization"/>
    <property type="evidence" value="ECO:0007669"/>
    <property type="project" value="TreeGrafter"/>
</dbReference>
<evidence type="ECO:0000256" key="4">
    <source>
        <dbReference type="RuleBase" id="RU003651"/>
    </source>
</evidence>
<keyword evidence="1 4" id="KW-0547">Nucleotide-binding</keyword>
<dbReference type="GO" id="GO:0005524">
    <property type="term" value="F:ATP binding"/>
    <property type="evidence" value="ECO:0007669"/>
    <property type="project" value="UniProtKB-KW"/>
</dbReference>
<evidence type="ECO:0000313" key="6">
    <source>
        <dbReference type="EMBL" id="KAJ1360996.1"/>
    </source>
</evidence>
<organism evidence="6 7">
    <name type="scientific">Parelaphostrongylus tenuis</name>
    <name type="common">Meningeal worm</name>
    <dbReference type="NCBI Taxonomy" id="148309"/>
    <lineage>
        <taxon>Eukaryota</taxon>
        <taxon>Metazoa</taxon>
        <taxon>Ecdysozoa</taxon>
        <taxon>Nematoda</taxon>
        <taxon>Chromadorea</taxon>
        <taxon>Rhabditida</taxon>
        <taxon>Rhabditina</taxon>
        <taxon>Rhabditomorpha</taxon>
        <taxon>Strongyloidea</taxon>
        <taxon>Metastrongylidae</taxon>
        <taxon>Parelaphostrongylus</taxon>
    </lineage>
</organism>